<evidence type="ECO:0000313" key="2">
    <source>
        <dbReference type="Proteomes" id="UP001254257"/>
    </source>
</evidence>
<dbReference type="Pfam" id="PF00378">
    <property type="entry name" value="ECH_1"/>
    <property type="match status" value="1"/>
</dbReference>
<reference evidence="1 2" key="1">
    <citation type="submission" date="2023-09" db="EMBL/GenBank/DDBJ databases">
        <title>Whole genome shotgun sequencing (WGS) of Bosea sp. ZW T0_25, isolated from stored onions (Allium cepa).</title>
        <authorList>
            <person name="Stoll D.A."/>
            <person name="Huch M."/>
        </authorList>
    </citation>
    <scope>NUCLEOTIDE SEQUENCE [LARGE SCALE GENOMIC DNA]</scope>
    <source>
        <strain evidence="1 2">ZW T0_25</strain>
    </source>
</reference>
<dbReference type="InterPro" id="IPR029045">
    <property type="entry name" value="ClpP/crotonase-like_dom_sf"/>
</dbReference>
<proteinExistence type="predicted"/>
<dbReference type="Proteomes" id="UP001254257">
    <property type="component" value="Unassembled WGS sequence"/>
</dbReference>
<dbReference type="Gene3D" id="3.90.226.10">
    <property type="entry name" value="2-enoyl-CoA Hydratase, Chain A, domain 1"/>
    <property type="match status" value="1"/>
</dbReference>
<gene>
    <name evidence="1" type="ORF">RKE40_11590</name>
</gene>
<evidence type="ECO:0000313" key="1">
    <source>
        <dbReference type="EMBL" id="MDU0340532.1"/>
    </source>
</evidence>
<keyword evidence="2" id="KW-1185">Reference proteome</keyword>
<dbReference type="PANTHER" id="PTHR43459:SF1">
    <property type="entry name" value="EG:BACN32G11.4 PROTEIN"/>
    <property type="match status" value="1"/>
</dbReference>
<dbReference type="CDD" id="cd06558">
    <property type="entry name" value="crotonase-like"/>
    <property type="match status" value="1"/>
</dbReference>
<name>A0ABU3S6W9_9HYPH</name>
<accession>A0ABU3S6W9</accession>
<organism evidence="1 2">
    <name type="scientific">Bosea rubneri</name>
    <dbReference type="NCBI Taxonomy" id="3075434"/>
    <lineage>
        <taxon>Bacteria</taxon>
        <taxon>Pseudomonadati</taxon>
        <taxon>Pseudomonadota</taxon>
        <taxon>Alphaproteobacteria</taxon>
        <taxon>Hyphomicrobiales</taxon>
        <taxon>Boseaceae</taxon>
        <taxon>Bosea</taxon>
    </lineage>
</organism>
<comment type="caution">
    <text evidence="1">The sequence shown here is derived from an EMBL/GenBank/DDBJ whole genome shotgun (WGS) entry which is preliminary data.</text>
</comment>
<sequence length="242" mass="25372">MTGPSEGIRAQAVDGGFAVTIDRAERGNMLTLPMIAALAQAVRDTPREAKFVHLSGAGADFCRGRDPQGAPAAATALEIRAALIEPILSLYDALSHCPVPVVCSVRGAARGLGAALATACDVTIAAESARFDLPEMERDLPPTLAISAMMRKVSPKALALMVYGMEPVEAREAQMLGLVSKVVSDDALTPETERLLGTLRARSREALVAVKDYQRAAPELGARSGRDLAANLLASVLSSKAR</sequence>
<protein>
    <submittedName>
        <fullName evidence="1">Enoyl-CoA hydratase/isomerase family protein</fullName>
    </submittedName>
</protein>
<dbReference type="PANTHER" id="PTHR43459">
    <property type="entry name" value="ENOYL-COA HYDRATASE"/>
    <property type="match status" value="1"/>
</dbReference>
<dbReference type="InterPro" id="IPR001753">
    <property type="entry name" value="Enoyl-CoA_hydra/iso"/>
</dbReference>
<dbReference type="SUPFAM" id="SSF52096">
    <property type="entry name" value="ClpP/crotonase"/>
    <property type="match status" value="1"/>
</dbReference>
<dbReference type="EMBL" id="JAWDID010000014">
    <property type="protein sequence ID" value="MDU0340532.1"/>
    <property type="molecule type" value="Genomic_DNA"/>
</dbReference>
<dbReference type="RefSeq" id="WP_316018399.1">
    <property type="nucleotide sequence ID" value="NZ_JAWDID010000014.1"/>
</dbReference>